<dbReference type="InterPro" id="IPR036097">
    <property type="entry name" value="HisK_dim/P_sf"/>
</dbReference>
<dbReference type="Pfam" id="PF08447">
    <property type="entry name" value="PAS_3"/>
    <property type="match status" value="1"/>
</dbReference>
<dbReference type="InterPro" id="IPR004358">
    <property type="entry name" value="Sig_transdc_His_kin-like_C"/>
</dbReference>
<dbReference type="Pfam" id="PF00512">
    <property type="entry name" value="HisKA"/>
    <property type="match status" value="1"/>
</dbReference>
<sequence length="1346" mass="148152">MLPGDTLSLGGPADGPMDSVPSRQGKTPPPTTEPVNVQAASNDVPTPAQDDILREASVLHAPTRGSRSPSPLRIEMPFITPGQVAFSALQFLPVPVLVLNGLKTVVLANDAMGSLLGMKLDAANEADGVLSVMEQLRGLSLSQVGIDVVQGTGPVWINWEQFLNQAAAERSTGRAMEASNPSVVADGSATPTTGESPAPQAFPSNGAVIDVVVSRRNIGRMSADARLQPEASTAAKMIVSVWEMTESQTFFTLTFTNTASAPPPPPARTKSIVRPKHLEAAEKRLAPSFNNPSSQTSSHDSNCSSFLSSPSVVSLSSSPFPPLGPPSQSYTAGAPSLLQKIMLLKDALLDGTQAPVLAMWKDGSVTFPNRAARRLFDVDANPESAVDGFDLLQAWKVWSDDFSRQLDVSEYPISVLIQTETPFSGRRIGMFDHDGNRAVFEVEGEALRDDQTGEFLAGVITCRDVTKVSEEISRIQAADEERFRLICDSMPQLVWTATPEGYHDFFNSRWYSYTGLSEDHSLGGGWRNPFHPDDMAETEKRWKLSLKTGEPYMTEYRCRSKDGEWRWFLGRALPLRNKETGEIEKWFGTCTDVHESVESKLEAKKTRQQLLSVIAVSHITMFTVDLDSRVTMLEGALIWDSTCDSSSRWYIGQNVYDVFNRLNSLSEGEMPPFLQPLQSVLTGQATGEFQEHEIEGRWYRTRFQPLRFNQKGSRSDREDVIEGVMGLIMDVTELKARERHIQAQDEEKRQLVANEAAAKEASRLKSQFLANMSHEIRTPITGVIGMAELLLDVDLEEEEKEITENIHRSANALLTVINDILDFSKVESGHLDIEDVQFSLSVVVGDVTKMLSFAAERKHLDFRSDIASDIDKDLVLMGDPGRVRQIITNLLTNSIKFTNKGYVKFSVSKEKETAEITEVKFIVEDTGIGIDDEVREHLFQPFSQGDSSTARKFGGTGLGLTICKNLLQLMNGRLSMDSTVGKGTTATFWIPFNNPLASTAGLVTLPDRLQSETSVSYHSSEYGQRLGRHEQAHQGRSAWRQSSLTMSTEDATGIELPLSRRADILVLVVEDNAVNQQIAIKTIRKLGFQVEATWNGKEALEYLTAARKGLKRKPEIILMDVQMPIIDGYKCTHLLRHHLPYKTFVNEIPIVAMTASAVQGDKEKCKRAGMDDYLAKPVKRNTLERMLVRWGTTKRSDASTDRASAGSNCSDAGDHCDNAAIPCVEHTDDAVALTPGRSESPGSRTPNNRKASASTQEDSKASPNALAASSPARHPASPLPFDATSKLDPAQLSPNYQTNRERAMRGRDEMLLEAAGAAHPTTIRPPMRQALTEENMSRLADECRRG</sequence>
<evidence type="ECO:0000256" key="12">
    <source>
        <dbReference type="PROSITE-ProRule" id="PRU00169"/>
    </source>
</evidence>
<dbReference type="GO" id="GO:0000155">
    <property type="term" value="F:phosphorelay sensor kinase activity"/>
    <property type="evidence" value="ECO:0007669"/>
    <property type="project" value="InterPro"/>
</dbReference>
<dbReference type="GO" id="GO:1900745">
    <property type="term" value="P:positive regulation of p38MAPK cascade"/>
    <property type="evidence" value="ECO:0007669"/>
    <property type="project" value="UniProtKB-ARBA"/>
</dbReference>
<keyword evidence="9" id="KW-0067">ATP-binding</keyword>
<dbReference type="Gene3D" id="3.40.50.2300">
    <property type="match status" value="1"/>
</dbReference>
<dbReference type="InterPro" id="IPR005467">
    <property type="entry name" value="His_kinase_dom"/>
</dbReference>
<dbReference type="FunFam" id="1.10.287.130:FF:000002">
    <property type="entry name" value="Two-component osmosensing histidine kinase"/>
    <property type="match status" value="1"/>
</dbReference>
<dbReference type="PANTHER" id="PTHR45339">
    <property type="entry name" value="HYBRID SIGNAL TRANSDUCTION HISTIDINE KINASE J"/>
    <property type="match status" value="1"/>
</dbReference>
<dbReference type="FunFam" id="3.30.565.10:FF:000010">
    <property type="entry name" value="Sensor histidine kinase RcsC"/>
    <property type="match status" value="1"/>
</dbReference>
<dbReference type="PROSITE" id="PS50109">
    <property type="entry name" value="HIS_KIN"/>
    <property type="match status" value="1"/>
</dbReference>
<dbReference type="PROSITE" id="PS50112">
    <property type="entry name" value="PAS"/>
    <property type="match status" value="1"/>
</dbReference>
<dbReference type="SUPFAM" id="SSF52172">
    <property type="entry name" value="CheY-like"/>
    <property type="match status" value="1"/>
</dbReference>
<dbReference type="Pfam" id="PF00072">
    <property type="entry name" value="Response_reg"/>
    <property type="match status" value="1"/>
</dbReference>
<evidence type="ECO:0000256" key="7">
    <source>
        <dbReference type="ARBA" id="ARBA00022741"/>
    </source>
</evidence>
<dbReference type="InterPro" id="IPR003594">
    <property type="entry name" value="HATPase_dom"/>
</dbReference>
<evidence type="ECO:0000256" key="9">
    <source>
        <dbReference type="ARBA" id="ARBA00022840"/>
    </source>
</evidence>
<dbReference type="InterPro" id="IPR001789">
    <property type="entry name" value="Sig_transdc_resp-reg_receiver"/>
</dbReference>
<reference evidence="18" key="1">
    <citation type="submission" date="2023-06" db="EMBL/GenBank/DDBJ databases">
        <title>Genome-scale phylogeny and comparative genomics of the fungal order Sordariales.</title>
        <authorList>
            <consortium name="Lawrence Berkeley National Laboratory"/>
            <person name="Hensen N."/>
            <person name="Bonometti L."/>
            <person name="Westerberg I."/>
            <person name="Brannstrom I.O."/>
            <person name="Guillou S."/>
            <person name="Cros-Aarteil S."/>
            <person name="Calhoun S."/>
            <person name="Haridas S."/>
            <person name="Kuo A."/>
            <person name="Mondo S."/>
            <person name="Pangilinan J."/>
            <person name="Riley R."/>
            <person name="LaButti K."/>
            <person name="Andreopoulos B."/>
            <person name="Lipzen A."/>
            <person name="Chen C."/>
            <person name="Yanf M."/>
            <person name="Daum C."/>
            <person name="Ng V."/>
            <person name="Clum A."/>
            <person name="Steindorff A."/>
            <person name="Ohm R."/>
            <person name="Martin F."/>
            <person name="Silar P."/>
            <person name="Natvig D."/>
            <person name="Lalanne C."/>
            <person name="Gautier V."/>
            <person name="Ament-velasquez S.L."/>
            <person name="Kruys A."/>
            <person name="Hutchinson M.I."/>
            <person name="Powell A.J."/>
            <person name="Barry K."/>
            <person name="Miller A.N."/>
            <person name="Grigoriev I.V."/>
            <person name="Debuchy R."/>
            <person name="Gladieux P."/>
            <person name="Thoren M.H."/>
            <person name="Johannesson H."/>
        </authorList>
    </citation>
    <scope>NUCLEOTIDE SEQUENCE</scope>
    <source>
        <strain evidence="18">SMH3187-1</strain>
    </source>
</reference>
<dbReference type="PANTHER" id="PTHR45339:SF1">
    <property type="entry name" value="HYBRID SIGNAL TRANSDUCTION HISTIDINE KINASE J"/>
    <property type="match status" value="1"/>
</dbReference>
<evidence type="ECO:0000313" key="19">
    <source>
        <dbReference type="Proteomes" id="UP001172155"/>
    </source>
</evidence>
<keyword evidence="4" id="KW-0963">Cytoplasm</keyword>
<comment type="subcellular location">
    <subcellularLocation>
        <location evidence="2">Cytoplasm</location>
    </subcellularLocation>
</comment>
<evidence type="ECO:0000313" key="18">
    <source>
        <dbReference type="EMBL" id="KAK0751571.1"/>
    </source>
</evidence>
<dbReference type="SUPFAM" id="SSF55785">
    <property type="entry name" value="PYP-like sensor domain (PAS domain)"/>
    <property type="match status" value="1"/>
</dbReference>
<feature type="region of interest" description="Disordered" evidence="13">
    <location>
        <begin position="1"/>
        <end position="47"/>
    </location>
</feature>
<feature type="region of interest" description="Disordered" evidence="13">
    <location>
        <begin position="1232"/>
        <end position="1301"/>
    </location>
</feature>
<dbReference type="Pfam" id="PF02518">
    <property type="entry name" value="HATPase_c"/>
    <property type="match status" value="1"/>
</dbReference>
<dbReference type="EMBL" id="JAUKUD010000002">
    <property type="protein sequence ID" value="KAK0751571.1"/>
    <property type="molecule type" value="Genomic_DNA"/>
</dbReference>
<dbReference type="SMART" id="SM00448">
    <property type="entry name" value="REC"/>
    <property type="match status" value="1"/>
</dbReference>
<dbReference type="GO" id="GO:0009365">
    <property type="term" value="C:protein histidine kinase complex"/>
    <property type="evidence" value="ECO:0007669"/>
    <property type="project" value="UniProtKB-ARBA"/>
</dbReference>
<comment type="caution">
    <text evidence="18">The sequence shown here is derived from an EMBL/GenBank/DDBJ whole genome shotgun (WGS) entry which is preliminary data.</text>
</comment>
<organism evidence="18 19">
    <name type="scientific">Schizothecium vesticola</name>
    <dbReference type="NCBI Taxonomy" id="314040"/>
    <lineage>
        <taxon>Eukaryota</taxon>
        <taxon>Fungi</taxon>
        <taxon>Dikarya</taxon>
        <taxon>Ascomycota</taxon>
        <taxon>Pezizomycotina</taxon>
        <taxon>Sordariomycetes</taxon>
        <taxon>Sordariomycetidae</taxon>
        <taxon>Sordariales</taxon>
        <taxon>Schizotheciaceae</taxon>
        <taxon>Schizothecium</taxon>
    </lineage>
</organism>
<evidence type="ECO:0000256" key="2">
    <source>
        <dbReference type="ARBA" id="ARBA00004496"/>
    </source>
</evidence>
<dbReference type="Gene3D" id="1.10.287.130">
    <property type="match status" value="1"/>
</dbReference>
<keyword evidence="8" id="KW-0418">Kinase</keyword>
<feature type="compositionally biased region" description="Polar residues" evidence="13">
    <location>
        <begin position="1201"/>
        <end position="1210"/>
    </location>
</feature>
<accession>A0AA40F5R2</accession>
<dbReference type="InterPro" id="IPR003661">
    <property type="entry name" value="HisK_dim/P_dom"/>
</dbReference>
<evidence type="ECO:0000256" key="8">
    <source>
        <dbReference type="ARBA" id="ARBA00022777"/>
    </source>
</evidence>
<evidence type="ECO:0000256" key="10">
    <source>
        <dbReference type="ARBA" id="ARBA00023012"/>
    </source>
</evidence>
<dbReference type="SUPFAM" id="SSF55874">
    <property type="entry name" value="ATPase domain of HSP90 chaperone/DNA topoisomerase II/histidine kinase"/>
    <property type="match status" value="1"/>
</dbReference>
<dbReference type="PROSITE" id="PS50110">
    <property type="entry name" value="RESPONSE_REGULATORY"/>
    <property type="match status" value="1"/>
</dbReference>
<dbReference type="Proteomes" id="UP001172155">
    <property type="component" value="Unassembled WGS sequence"/>
</dbReference>
<dbReference type="SMART" id="SM00388">
    <property type="entry name" value="HisKA"/>
    <property type="match status" value="1"/>
</dbReference>
<evidence type="ECO:0000259" key="16">
    <source>
        <dbReference type="PROSITE" id="PS50112"/>
    </source>
</evidence>
<dbReference type="CDD" id="cd00130">
    <property type="entry name" value="PAS"/>
    <property type="match status" value="1"/>
</dbReference>
<keyword evidence="5 12" id="KW-0597">Phosphoprotein</keyword>
<dbReference type="InterPro" id="IPR000014">
    <property type="entry name" value="PAS"/>
</dbReference>
<dbReference type="SMART" id="SM00091">
    <property type="entry name" value="PAS"/>
    <property type="match status" value="2"/>
</dbReference>
<evidence type="ECO:0000259" key="17">
    <source>
        <dbReference type="PROSITE" id="PS50113"/>
    </source>
</evidence>
<dbReference type="InterPro" id="IPR011006">
    <property type="entry name" value="CheY-like_superfamily"/>
</dbReference>
<evidence type="ECO:0000256" key="3">
    <source>
        <dbReference type="ARBA" id="ARBA00012438"/>
    </source>
</evidence>
<name>A0AA40F5R2_9PEZI</name>
<dbReference type="CDD" id="cd00082">
    <property type="entry name" value="HisKA"/>
    <property type="match status" value="1"/>
</dbReference>
<dbReference type="CDD" id="cd17546">
    <property type="entry name" value="REC_hyHK_CKI1_RcsC-like"/>
    <property type="match status" value="1"/>
</dbReference>
<dbReference type="InterPro" id="IPR036890">
    <property type="entry name" value="HATPase_C_sf"/>
</dbReference>
<feature type="compositionally biased region" description="Low complexity" evidence="13">
    <location>
        <begin position="1261"/>
        <end position="1280"/>
    </location>
</feature>
<comment type="catalytic activity">
    <reaction evidence="1">
        <text>ATP + protein L-histidine = ADP + protein N-phospho-L-histidine.</text>
        <dbReference type="EC" id="2.7.13.3"/>
    </reaction>
</comment>
<dbReference type="GO" id="GO:0005524">
    <property type="term" value="F:ATP binding"/>
    <property type="evidence" value="ECO:0007669"/>
    <property type="project" value="UniProtKB-KW"/>
</dbReference>
<feature type="region of interest" description="Disordered" evidence="13">
    <location>
        <begin position="1192"/>
        <end position="1211"/>
    </location>
</feature>
<evidence type="ECO:0000259" key="14">
    <source>
        <dbReference type="PROSITE" id="PS50109"/>
    </source>
</evidence>
<gene>
    <name evidence="18" type="ORF">B0T18DRAFT_71489</name>
</gene>
<dbReference type="InterPro" id="IPR001610">
    <property type="entry name" value="PAC"/>
</dbReference>
<keyword evidence="6" id="KW-0808">Transferase</keyword>
<evidence type="ECO:0000256" key="11">
    <source>
        <dbReference type="ARBA" id="ARBA00054109"/>
    </source>
</evidence>
<dbReference type="FunFam" id="3.30.450.20:FF:000099">
    <property type="entry name" value="Sensory box sensor histidine kinase"/>
    <property type="match status" value="1"/>
</dbReference>
<comment type="function">
    <text evidence="11">Involved in the control of the SAPK-dependent transcriptional response to peroxide stress. Regulates sty1 activity.</text>
</comment>
<keyword evidence="10" id="KW-0902">Two-component regulatory system</keyword>
<keyword evidence="19" id="KW-1185">Reference proteome</keyword>
<evidence type="ECO:0000259" key="15">
    <source>
        <dbReference type="PROSITE" id="PS50110"/>
    </source>
</evidence>
<dbReference type="PROSITE" id="PS50113">
    <property type="entry name" value="PAC"/>
    <property type="match status" value="1"/>
</dbReference>
<dbReference type="SMART" id="SM00387">
    <property type="entry name" value="HATPase_c"/>
    <property type="match status" value="1"/>
</dbReference>
<evidence type="ECO:0000256" key="6">
    <source>
        <dbReference type="ARBA" id="ARBA00022679"/>
    </source>
</evidence>
<proteinExistence type="predicted"/>
<dbReference type="Gene3D" id="3.30.565.10">
    <property type="entry name" value="Histidine kinase-like ATPase, C-terminal domain"/>
    <property type="match status" value="1"/>
</dbReference>
<dbReference type="SMART" id="SM00086">
    <property type="entry name" value="PAC"/>
    <property type="match status" value="2"/>
</dbReference>
<dbReference type="InterPro" id="IPR013655">
    <property type="entry name" value="PAS_fold_3"/>
</dbReference>
<evidence type="ECO:0000256" key="1">
    <source>
        <dbReference type="ARBA" id="ARBA00000085"/>
    </source>
</evidence>
<dbReference type="GO" id="GO:0005737">
    <property type="term" value="C:cytoplasm"/>
    <property type="evidence" value="ECO:0007669"/>
    <property type="project" value="UniProtKB-SubCell"/>
</dbReference>
<feature type="domain" description="Response regulatory" evidence="15">
    <location>
        <begin position="1065"/>
        <end position="1191"/>
    </location>
</feature>
<evidence type="ECO:0000256" key="5">
    <source>
        <dbReference type="ARBA" id="ARBA00022553"/>
    </source>
</evidence>
<evidence type="ECO:0000256" key="4">
    <source>
        <dbReference type="ARBA" id="ARBA00022490"/>
    </source>
</evidence>
<dbReference type="NCBIfam" id="TIGR00229">
    <property type="entry name" value="sensory_box"/>
    <property type="match status" value="1"/>
</dbReference>
<dbReference type="PRINTS" id="PR00344">
    <property type="entry name" value="BCTRLSENSOR"/>
</dbReference>
<dbReference type="CDD" id="cd16922">
    <property type="entry name" value="HATPase_EvgS-ArcB-TorS-like"/>
    <property type="match status" value="1"/>
</dbReference>
<keyword evidence="7" id="KW-0547">Nucleotide-binding</keyword>
<feature type="region of interest" description="Disordered" evidence="13">
    <location>
        <begin position="173"/>
        <end position="203"/>
    </location>
</feature>
<dbReference type="EC" id="2.7.13.3" evidence="3"/>
<feature type="compositionally biased region" description="Polar residues" evidence="13">
    <location>
        <begin position="33"/>
        <end position="44"/>
    </location>
</feature>
<protein>
    <recommendedName>
        <fullName evidence="3">histidine kinase</fullName>
        <ecNumber evidence="3">2.7.13.3</ecNumber>
    </recommendedName>
</protein>
<feature type="compositionally biased region" description="Polar residues" evidence="13">
    <location>
        <begin position="1240"/>
        <end position="1256"/>
    </location>
</feature>
<feature type="domain" description="PAS" evidence="16">
    <location>
        <begin position="479"/>
        <end position="549"/>
    </location>
</feature>
<evidence type="ECO:0000256" key="13">
    <source>
        <dbReference type="SAM" id="MobiDB-lite"/>
    </source>
</evidence>
<feature type="domain" description="Histidine kinase" evidence="14">
    <location>
        <begin position="771"/>
        <end position="994"/>
    </location>
</feature>
<dbReference type="InterPro" id="IPR035965">
    <property type="entry name" value="PAS-like_dom_sf"/>
</dbReference>
<feature type="modified residue" description="4-aspartylphosphate" evidence="12">
    <location>
        <position position="1120"/>
    </location>
</feature>
<feature type="domain" description="PAC" evidence="17">
    <location>
        <begin position="552"/>
        <end position="605"/>
    </location>
</feature>
<dbReference type="InterPro" id="IPR000700">
    <property type="entry name" value="PAS-assoc_C"/>
</dbReference>
<dbReference type="SUPFAM" id="SSF47384">
    <property type="entry name" value="Homodimeric domain of signal transducing histidine kinase"/>
    <property type="match status" value="1"/>
</dbReference>
<dbReference type="Gene3D" id="3.30.450.20">
    <property type="entry name" value="PAS domain"/>
    <property type="match status" value="3"/>
</dbReference>